<name>A1BFA0_CHLPD</name>
<sequence length="124" mass="14366">MSSVKPCTITIEWDGPENFYFRCDYRAPDHQPTATRSVDSTRSLPFMTQAMGNVLRKLRKEHISFPLFLMAVAFNHRNLLNEIDQLLHLLHQHLEKEQNSGTFSCYVASEKKPMPLKSHESVHP</sequence>
<reference evidence="1 2" key="1">
    <citation type="submission" date="2006-12" db="EMBL/GenBank/DDBJ databases">
        <title>Complete sequence of Chlorobium phaeobacteroides DSM 266.</title>
        <authorList>
            <consortium name="US DOE Joint Genome Institute"/>
            <person name="Copeland A."/>
            <person name="Lucas S."/>
            <person name="Lapidus A."/>
            <person name="Barry K."/>
            <person name="Detter J.C."/>
            <person name="Glavina del Rio T."/>
            <person name="Hammon N."/>
            <person name="Israni S."/>
            <person name="Pitluck S."/>
            <person name="Goltsman E."/>
            <person name="Schmutz J."/>
            <person name="Larimer F."/>
            <person name="Land M."/>
            <person name="Hauser L."/>
            <person name="Mikhailova N."/>
            <person name="Li T."/>
            <person name="Overmann J."/>
            <person name="Bryant D.A."/>
            <person name="Richardson P."/>
        </authorList>
    </citation>
    <scope>NUCLEOTIDE SEQUENCE [LARGE SCALE GENOMIC DNA]</scope>
    <source>
        <strain evidence="1 2">DSM 266</strain>
    </source>
</reference>
<dbReference type="STRING" id="290317.Cpha266_1030"/>
<keyword evidence="2" id="KW-1185">Reference proteome</keyword>
<organism evidence="1 2">
    <name type="scientific">Chlorobium phaeobacteroides (strain DSM 266 / SMG 266 / 2430)</name>
    <dbReference type="NCBI Taxonomy" id="290317"/>
    <lineage>
        <taxon>Bacteria</taxon>
        <taxon>Pseudomonadati</taxon>
        <taxon>Chlorobiota</taxon>
        <taxon>Chlorobiia</taxon>
        <taxon>Chlorobiales</taxon>
        <taxon>Chlorobiaceae</taxon>
        <taxon>Chlorobium/Pelodictyon group</taxon>
        <taxon>Chlorobium</taxon>
    </lineage>
</organism>
<evidence type="ECO:0000313" key="1">
    <source>
        <dbReference type="EMBL" id="ABL65077.1"/>
    </source>
</evidence>
<proteinExistence type="predicted"/>
<protein>
    <submittedName>
        <fullName evidence="1">Uncharacterized protein</fullName>
    </submittedName>
</protein>
<dbReference type="RefSeq" id="WP_011744904.1">
    <property type="nucleotide sequence ID" value="NC_008639.1"/>
</dbReference>
<gene>
    <name evidence="1" type="ordered locus">Cpha266_1030</name>
</gene>
<dbReference type="KEGG" id="cph:Cpha266_1030"/>
<dbReference type="eggNOG" id="ENOG50343H9">
    <property type="taxonomic scope" value="Bacteria"/>
</dbReference>
<dbReference type="Proteomes" id="UP000008701">
    <property type="component" value="Chromosome"/>
</dbReference>
<dbReference type="HOGENOM" id="CLU_2059136_0_0_10"/>
<dbReference type="OrthoDB" id="595071at2"/>
<dbReference type="EMBL" id="CP000492">
    <property type="protein sequence ID" value="ABL65077.1"/>
    <property type="molecule type" value="Genomic_DNA"/>
</dbReference>
<dbReference type="AlphaFoldDB" id="A1BFA0"/>
<evidence type="ECO:0000313" key="2">
    <source>
        <dbReference type="Proteomes" id="UP000008701"/>
    </source>
</evidence>
<accession>A1BFA0</accession>